<dbReference type="Gene3D" id="2.40.50.100">
    <property type="match status" value="1"/>
</dbReference>
<dbReference type="SUPFAM" id="SSF51230">
    <property type="entry name" value="Single hybrid motif"/>
    <property type="match status" value="1"/>
</dbReference>
<accession>A0ABQ3VTE1</accession>
<evidence type="ECO:0000259" key="1">
    <source>
        <dbReference type="PROSITE" id="PS50968"/>
    </source>
</evidence>
<dbReference type="Pfam" id="PF00364">
    <property type="entry name" value="Biotin_lipoyl"/>
    <property type="match status" value="1"/>
</dbReference>
<keyword evidence="3" id="KW-1185">Reference proteome</keyword>
<comment type="caution">
    <text evidence="2">The sequence shown here is derived from an EMBL/GenBank/DDBJ whole genome shotgun (WGS) entry which is preliminary data.</text>
</comment>
<dbReference type="InterPro" id="IPR000089">
    <property type="entry name" value="Biotin_lipoyl"/>
</dbReference>
<dbReference type="PROSITE" id="PS50968">
    <property type="entry name" value="BIOTINYL_LIPOYL"/>
    <property type="match status" value="1"/>
</dbReference>
<sequence>MKNINTSTTVITPLTDEDLRTDIDEGVTLEQLRQLVSLIDSSDIAELEVRHGKTKTRIVLRKAAPAVVEYATPLASSASTEPVVESVTEQQPHVVTSPFVGFFQSWSKSKDQPLVKVGDAVKEGQHVAVIISIGVPNEVEAAVAGHVVELLVQDGEPVQYGQPLMTIMP</sequence>
<dbReference type="EMBL" id="BNJJ01000039">
    <property type="protein sequence ID" value="GHO89549.1"/>
    <property type="molecule type" value="Genomic_DNA"/>
</dbReference>
<dbReference type="PANTHER" id="PTHR47597:SF1">
    <property type="entry name" value="IS A MEMBER OF THE PF|00364 BIOTIN-REQUIRING ENZYMES FAMILY-RELATED"/>
    <property type="match status" value="1"/>
</dbReference>
<protein>
    <submittedName>
        <fullName evidence="2">Acetyl-CoA carboxylase biotin carboxyl carrier protein subunit</fullName>
    </submittedName>
</protein>
<dbReference type="InterPro" id="IPR053217">
    <property type="entry name" value="ACC_Biotin_Carrier"/>
</dbReference>
<dbReference type="Proteomes" id="UP000635565">
    <property type="component" value="Unassembled WGS sequence"/>
</dbReference>
<reference evidence="2 3" key="1">
    <citation type="journal article" date="2021" name="Int. J. Syst. Evol. Microbiol.">
        <title>Reticulibacter mediterranei gen. nov., sp. nov., within the new family Reticulibacteraceae fam. nov., and Ktedonospora formicarum gen. nov., sp. nov., Ktedonobacter robiniae sp. nov., Dictyobacter formicarum sp. nov. and Dictyobacter arantiisoli sp. nov., belonging to the class Ktedonobacteria.</title>
        <authorList>
            <person name="Yabe S."/>
            <person name="Zheng Y."/>
            <person name="Wang C.M."/>
            <person name="Sakai Y."/>
            <person name="Abe K."/>
            <person name="Yokota A."/>
            <person name="Donadio S."/>
            <person name="Cavaletti L."/>
            <person name="Monciardini P."/>
        </authorList>
    </citation>
    <scope>NUCLEOTIDE SEQUENCE [LARGE SCALE GENOMIC DNA]</scope>
    <source>
        <strain evidence="2 3">SOSP1-9</strain>
    </source>
</reference>
<organism evidence="2 3">
    <name type="scientific">Dictyobacter formicarum</name>
    <dbReference type="NCBI Taxonomy" id="2778368"/>
    <lineage>
        <taxon>Bacteria</taxon>
        <taxon>Bacillati</taxon>
        <taxon>Chloroflexota</taxon>
        <taxon>Ktedonobacteria</taxon>
        <taxon>Ktedonobacterales</taxon>
        <taxon>Dictyobacteraceae</taxon>
        <taxon>Dictyobacter</taxon>
    </lineage>
</organism>
<dbReference type="RefSeq" id="WP_201367117.1">
    <property type="nucleotide sequence ID" value="NZ_BNJJ01000039.1"/>
</dbReference>
<name>A0ABQ3VTE1_9CHLR</name>
<evidence type="ECO:0000313" key="2">
    <source>
        <dbReference type="EMBL" id="GHO89549.1"/>
    </source>
</evidence>
<feature type="domain" description="Lipoyl-binding" evidence="1">
    <location>
        <begin position="86"/>
        <end position="168"/>
    </location>
</feature>
<proteinExistence type="predicted"/>
<dbReference type="CDD" id="cd06850">
    <property type="entry name" value="biotinyl_domain"/>
    <property type="match status" value="1"/>
</dbReference>
<dbReference type="PANTHER" id="PTHR47597">
    <property type="entry name" value="IS A MEMBER OF THE PF|00364 BIOTIN-REQUIRING ENZYMES FAMILY-RELATED"/>
    <property type="match status" value="1"/>
</dbReference>
<gene>
    <name evidence="2" type="primary">accB_3</name>
    <name evidence="2" type="ORF">KSZ_75550</name>
</gene>
<evidence type="ECO:0000313" key="3">
    <source>
        <dbReference type="Proteomes" id="UP000635565"/>
    </source>
</evidence>
<dbReference type="InterPro" id="IPR011053">
    <property type="entry name" value="Single_hybrid_motif"/>
</dbReference>